<protein>
    <submittedName>
        <fullName evidence="1">Uncharacterized protein</fullName>
    </submittedName>
</protein>
<accession>A0A1Y1X9N1</accession>
<name>A0A1Y1X9N1_9FUNG</name>
<evidence type="ECO:0000313" key="1">
    <source>
        <dbReference type="EMBL" id="ORX82481.1"/>
    </source>
</evidence>
<keyword evidence="2" id="KW-1185">Reference proteome</keyword>
<dbReference type="EMBL" id="MCFG01000094">
    <property type="protein sequence ID" value="ORX82481.1"/>
    <property type="molecule type" value="Genomic_DNA"/>
</dbReference>
<sequence>MEEICYGIYQEPYYISSFSGNTYDNDLYKFDIYYNSSIIHALPTTLNLIINTILTSNNINDTIRVSNYPLIYFDMTIDEKLIYSLDGSMAINNSEFTNGTILRFINYIY</sequence>
<reference evidence="1 2" key="1">
    <citation type="submission" date="2016-08" db="EMBL/GenBank/DDBJ databases">
        <title>A Parts List for Fungal Cellulosomes Revealed by Comparative Genomics.</title>
        <authorList>
            <consortium name="DOE Joint Genome Institute"/>
            <person name="Haitjema C.H."/>
            <person name="Gilmore S.P."/>
            <person name="Henske J.K."/>
            <person name="Solomon K.V."/>
            <person name="De Groot R."/>
            <person name="Kuo A."/>
            <person name="Mondo S.J."/>
            <person name="Salamov A.A."/>
            <person name="Labutti K."/>
            <person name="Zhao Z."/>
            <person name="Chiniquy J."/>
            <person name="Barry K."/>
            <person name="Brewer H.M."/>
            <person name="Purvine S.O."/>
            <person name="Wright A.T."/>
            <person name="Boxma B."/>
            <person name="Van Alen T."/>
            <person name="Hackstein J.H."/>
            <person name="Baker S.E."/>
            <person name="Grigoriev I.V."/>
            <person name="O'Malley M.A."/>
        </authorList>
    </citation>
    <scope>NUCLEOTIDE SEQUENCE [LARGE SCALE GENOMIC DNA]</scope>
    <source>
        <strain evidence="1 2">S4</strain>
    </source>
</reference>
<evidence type="ECO:0000313" key="2">
    <source>
        <dbReference type="Proteomes" id="UP000193944"/>
    </source>
</evidence>
<proteinExistence type="predicted"/>
<reference evidence="1 2" key="2">
    <citation type="submission" date="2016-08" db="EMBL/GenBank/DDBJ databases">
        <title>Pervasive Adenine N6-methylation of Active Genes in Fungi.</title>
        <authorList>
            <consortium name="DOE Joint Genome Institute"/>
            <person name="Mondo S.J."/>
            <person name="Dannebaum R.O."/>
            <person name="Kuo R.C."/>
            <person name="Labutti K."/>
            <person name="Haridas S."/>
            <person name="Kuo A."/>
            <person name="Salamov A."/>
            <person name="Ahrendt S.R."/>
            <person name="Lipzen A."/>
            <person name="Sullivan W."/>
            <person name="Andreopoulos W.B."/>
            <person name="Clum A."/>
            <person name="Lindquist E."/>
            <person name="Daum C."/>
            <person name="Ramamoorthy G.K."/>
            <person name="Gryganskyi A."/>
            <person name="Culley D."/>
            <person name="Magnuson J.K."/>
            <person name="James T.Y."/>
            <person name="O'Malley M.A."/>
            <person name="Stajich J.E."/>
            <person name="Spatafora J.W."/>
            <person name="Visel A."/>
            <person name="Grigoriev I.V."/>
        </authorList>
    </citation>
    <scope>NUCLEOTIDE SEQUENCE [LARGE SCALE GENOMIC DNA]</scope>
    <source>
        <strain evidence="1 2">S4</strain>
    </source>
</reference>
<dbReference type="AlphaFoldDB" id="A0A1Y1X9N1"/>
<comment type="caution">
    <text evidence="1">The sequence shown here is derived from an EMBL/GenBank/DDBJ whole genome shotgun (WGS) entry which is preliminary data.</text>
</comment>
<dbReference type="Proteomes" id="UP000193944">
    <property type="component" value="Unassembled WGS sequence"/>
</dbReference>
<organism evidence="1 2">
    <name type="scientific">Anaeromyces robustus</name>
    <dbReference type="NCBI Taxonomy" id="1754192"/>
    <lineage>
        <taxon>Eukaryota</taxon>
        <taxon>Fungi</taxon>
        <taxon>Fungi incertae sedis</taxon>
        <taxon>Chytridiomycota</taxon>
        <taxon>Chytridiomycota incertae sedis</taxon>
        <taxon>Neocallimastigomycetes</taxon>
        <taxon>Neocallimastigales</taxon>
        <taxon>Neocallimastigaceae</taxon>
        <taxon>Anaeromyces</taxon>
    </lineage>
</organism>
<gene>
    <name evidence="1" type="ORF">BCR32DRAFT_244150</name>
</gene>